<dbReference type="EMBL" id="JBHUOF010000004">
    <property type="protein sequence ID" value="MFD2798530.1"/>
    <property type="molecule type" value="Genomic_DNA"/>
</dbReference>
<feature type="transmembrane region" description="Helical" evidence="7">
    <location>
        <begin position="44"/>
        <end position="62"/>
    </location>
</feature>
<keyword evidence="9" id="KW-1185">Reference proteome</keyword>
<comment type="caution">
    <text evidence="8">The sequence shown here is derived from an EMBL/GenBank/DDBJ whole genome shotgun (WGS) entry which is preliminary data.</text>
</comment>
<keyword evidence="5 7" id="KW-1133">Transmembrane helix</keyword>
<evidence type="ECO:0000256" key="7">
    <source>
        <dbReference type="SAM" id="Phobius"/>
    </source>
</evidence>
<keyword evidence="4 7" id="KW-0812">Transmembrane</keyword>
<sequence>MDVTTLQLLGLFAIAVIPFAPTELALVGVGVVAAAQDAPLVAPVAVAIAGCLICDYALYVAGRRGSGTLDRLRARPSATRTVDWLAVRLERRPVAALVIARWLPAGGMGGSLLAGALGWRRPVFVTASLIGVTVWCSYAALLGYVGGSLVREPLVSLLVSLVVAAVLSLATTTVFRRRTGHDLRYARGTSGGPVVHPAKPA</sequence>
<evidence type="ECO:0000256" key="2">
    <source>
        <dbReference type="ARBA" id="ARBA00010792"/>
    </source>
</evidence>
<proteinExistence type="inferred from homology"/>
<dbReference type="Proteomes" id="UP001597478">
    <property type="component" value="Unassembled WGS sequence"/>
</dbReference>
<protein>
    <submittedName>
        <fullName evidence="8">DedA family protein</fullName>
    </submittedName>
</protein>
<keyword evidence="6 7" id="KW-0472">Membrane</keyword>
<evidence type="ECO:0000256" key="5">
    <source>
        <dbReference type="ARBA" id="ARBA00022989"/>
    </source>
</evidence>
<feature type="transmembrane region" description="Helical" evidence="7">
    <location>
        <begin position="123"/>
        <end position="142"/>
    </location>
</feature>
<comment type="similarity">
    <text evidence="2">Belongs to the DedA family.</text>
</comment>
<gene>
    <name evidence="8" type="ORF">ACFS2C_03890</name>
</gene>
<keyword evidence="3" id="KW-1003">Cell membrane</keyword>
<feature type="transmembrane region" description="Helical" evidence="7">
    <location>
        <begin position="154"/>
        <end position="175"/>
    </location>
</feature>
<comment type="subcellular location">
    <subcellularLocation>
        <location evidence="1">Cell membrane</location>
        <topology evidence="1">Multi-pass membrane protein</topology>
    </subcellularLocation>
</comment>
<organism evidence="8 9">
    <name type="scientific">Prauserella oleivorans</name>
    <dbReference type="NCBI Taxonomy" id="1478153"/>
    <lineage>
        <taxon>Bacteria</taxon>
        <taxon>Bacillati</taxon>
        <taxon>Actinomycetota</taxon>
        <taxon>Actinomycetes</taxon>
        <taxon>Pseudonocardiales</taxon>
        <taxon>Pseudonocardiaceae</taxon>
        <taxon>Prauserella</taxon>
    </lineage>
</organism>
<dbReference type="PANTHER" id="PTHR42709">
    <property type="entry name" value="ALKALINE PHOSPHATASE LIKE PROTEIN"/>
    <property type="match status" value="1"/>
</dbReference>
<dbReference type="InterPro" id="IPR051311">
    <property type="entry name" value="DedA_domain"/>
</dbReference>
<evidence type="ECO:0000313" key="9">
    <source>
        <dbReference type="Proteomes" id="UP001597478"/>
    </source>
</evidence>
<evidence type="ECO:0000256" key="4">
    <source>
        <dbReference type="ARBA" id="ARBA00022692"/>
    </source>
</evidence>
<dbReference type="PANTHER" id="PTHR42709:SF6">
    <property type="entry name" value="UNDECAPRENYL PHOSPHATE TRANSPORTER A"/>
    <property type="match status" value="1"/>
</dbReference>
<evidence type="ECO:0000256" key="1">
    <source>
        <dbReference type="ARBA" id="ARBA00004651"/>
    </source>
</evidence>
<evidence type="ECO:0000256" key="6">
    <source>
        <dbReference type="ARBA" id="ARBA00023136"/>
    </source>
</evidence>
<evidence type="ECO:0000313" key="8">
    <source>
        <dbReference type="EMBL" id="MFD2798530.1"/>
    </source>
</evidence>
<accession>A0ABW5W6M6</accession>
<name>A0ABW5W6M6_9PSEU</name>
<dbReference type="RefSeq" id="WP_377389456.1">
    <property type="nucleotide sequence ID" value="NZ_JBHSAN010000017.1"/>
</dbReference>
<reference evidence="9" key="1">
    <citation type="journal article" date="2019" name="Int. J. Syst. Evol. Microbiol.">
        <title>The Global Catalogue of Microorganisms (GCM) 10K type strain sequencing project: providing services to taxonomists for standard genome sequencing and annotation.</title>
        <authorList>
            <consortium name="The Broad Institute Genomics Platform"/>
            <consortium name="The Broad Institute Genome Sequencing Center for Infectious Disease"/>
            <person name="Wu L."/>
            <person name="Ma J."/>
        </authorList>
    </citation>
    <scope>NUCLEOTIDE SEQUENCE [LARGE SCALE GENOMIC DNA]</scope>
    <source>
        <strain evidence="9">IBRC-M 10906</strain>
    </source>
</reference>
<evidence type="ECO:0000256" key="3">
    <source>
        <dbReference type="ARBA" id="ARBA00022475"/>
    </source>
</evidence>